<dbReference type="Pfam" id="PF16559">
    <property type="entry name" value="GIT_CC"/>
    <property type="match status" value="1"/>
</dbReference>
<evidence type="ECO:0000256" key="4">
    <source>
        <dbReference type="ARBA" id="ARBA00022771"/>
    </source>
</evidence>
<dbReference type="Gene3D" id="1.25.40.20">
    <property type="entry name" value="Ankyrin repeat-containing domain"/>
    <property type="match status" value="1"/>
</dbReference>
<dbReference type="SMART" id="SM00105">
    <property type="entry name" value="ArfGap"/>
    <property type="match status" value="1"/>
</dbReference>
<dbReference type="Proteomes" id="UP000314980">
    <property type="component" value="Unassembled WGS sequence"/>
</dbReference>
<dbReference type="SMART" id="SM00555">
    <property type="entry name" value="GIT"/>
    <property type="match status" value="2"/>
</dbReference>
<protein>
    <submittedName>
        <fullName evidence="12">G protein-coupled receptor kinase interacting ArfGAP 2b</fullName>
    </submittedName>
</protein>
<evidence type="ECO:0000313" key="13">
    <source>
        <dbReference type="Proteomes" id="UP000314980"/>
    </source>
</evidence>
<dbReference type="GeneTree" id="ENSGT00940000156383"/>
<dbReference type="InterPro" id="IPR036770">
    <property type="entry name" value="Ankyrin_rpt-contain_sf"/>
</dbReference>
<dbReference type="GO" id="GO:0031267">
    <property type="term" value="F:small GTPase binding"/>
    <property type="evidence" value="ECO:0007669"/>
    <property type="project" value="TreeGrafter"/>
</dbReference>
<feature type="compositionally biased region" description="Acidic residues" evidence="10">
    <location>
        <begin position="382"/>
        <end position="393"/>
    </location>
</feature>
<keyword evidence="3" id="KW-0677">Repeat</keyword>
<evidence type="ECO:0000256" key="10">
    <source>
        <dbReference type="SAM" id="MobiDB-lite"/>
    </source>
</evidence>
<dbReference type="Pfam" id="PF08518">
    <property type="entry name" value="GIT_SHD"/>
    <property type="match status" value="2"/>
</dbReference>
<evidence type="ECO:0000256" key="1">
    <source>
        <dbReference type="ARBA" id="ARBA00022468"/>
    </source>
</evidence>
<dbReference type="GO" id="GO:0005096">
    <property type="term" value="F:GTPase activator activity"/>
    <property type="evidence" value="ECO:0007669"/>
    <property type="project" value="UniProtKB-KW"/>
</dbReference>
<reference evidence="12" key="2">
    <citation type="submission" date="2025-08" db="UniProtKB">
        <authorList>
            <consortium name="Ensembl"/>
        </authorList>
    </citation>
    <scope>IDENTIFICATION</scope>
</reference>
<dbReference type="GO" id="GO:0008270">
    <property type="term" value="F:zinc ion binding"/>
    <property type="evidence" value="ECO:0007669"/>
    <property type="project" value="UniProtKB-KW"/>
</dbReference>
<dbReference type="Gene3D" id="1.10.220.150">
    <property type="entry name" value="Arf GTPase activating protein"/>
    <property type="match status" value="1"/>
</dbReference>
<dbReference type="Gene3D" id="1.20.5.170">
    <property type="match status" value="1"/>
</dbReference>
<sequence length="717" mass="79874">MSKRVRSREVCADCSAPEPRWASVNRGVLICDECCSIHRGLGRHSSQVRHLTHSPWPPSQLQMVQTLYGNGANSIWEHSLLDPSSSVSGKRKANPQDRVHPNKTEFIKAKYQMLAYVHRMPCREDDSVTAKDLSKQLHSSVRTGNLETCLRLLSLGAQANFFHPEKGNTPLHIAAKAGQMLQAELLAVYGADPGALDSSGKTPIDYARQAGHQELAERLVEIQYELTDRLTFYLCGRRPDHRNGQHFIIPQMADSSLDLSEFAKAAKKKLQSLSNHQFEELAMDVYDEVDRRETDAVWLATQNHSTLVTDTTVVPFLPVNPEYSSTRNQGRQKLARFSAHEFATLVIDILTDAKRRQWGNSCDSPKGRLLLLLIYQDNDQPDYDSVASDEDPVQEATCGDSCNDGRTKSSESSDLSDGPITVQEFMEVKSALTASEAKIQQLLKVNCHLSEELRMMQSKLNSLQSENSTLRWQTPSGQQHLQGPFGRHPPRGGRAMSMYETGSTPRQYPHRAETARHEDGVILQPFPTNVSIEAPVFLMDCSHKTKIMMPGLGLVLVFHSFIHSFIQHFLLCICSSPPSTSDAVEPEEEGEEDATLPCTEDVICKTEQITKNIQELLRAAQETKHESFLPCSEKICMAVTEMAALFPKRPSSETVRGSLCLLTSSASRLHGECQKAADHNPCPSDIQLVTQQVIQCAYDIAKAAKQLVTVTTKENNN</sequence>
<feature type="region of interest" description="Disordered" evidence="10">
    <location>
        <begin position="382"/>
        <end position="417"/>
    </location>
</feature>
<dbReference type="Pfam" id="PF12796">
    <property type="entry name" value="Ank_2"/>
    <property type="match status" value="1"/>
</dbReference>
<dbReference type="GO" id="GO:0036465">
    <property type="term" value="P:synaptic vesicle recycling"/>
    <property type="evidence" value="ECO:0007669"/>
    <property type="project" value="TreeGrafter"/>
</dbReference>
<gene>
    <name evidence="12" type="primary">git2b</name>
</gene>
<keyword evidence="13" id="KW-1185">Reference proteome</keyword>
<dbReference type="AlphaFoldDB" id="A0A4W6D151"/>
<dbReference type="InterPro" id="IPR013724">
    <property type="entry name" value="GIT_SHD"/>
</dbReference>
<dbReference type="InterPro" id="IPR047161">
    <property type="entry name" value="GIT-like"/>
</dbReference>
<dbReference type="PRINTS" id="PR00405">
    <property type="entry name" value="REVINTRACTNG"/>
</dbReference>
<keyword evidence="4 9" id="KW-0863">Zinc-finger</keyword>
<dbReference type="PROSITE" id="PS50088">
    <property type="entry name" value="ANK_REPEAT"/>
    <property type="match status" value="1"/>
</dbReference>
<dbReference type="InterPro" id="IPR038508">
    <property type="entry name" value="ArfGAP_dom_sf"/>
</dbReference>
<keyword evidence="7" id="KW-0175">Coiled coil</keyword>
<dbReference type="PROSITE" id="PS50115">
    <property type="entry name" value="ARFGAP"/>
    <property type="match status" value="1"/>
</dbReference>
<dbReference type="PANTHER" id="PTHR46097">
    <property type="entry name" value="G PROTEIN-COUPLED RECEPTOR KINASE INTERACTING ARFGAP"/>
    <property type="match status" value="1"/>
</dbReference>
<dbReference type="InterPro" id="IPR001164">
    <property type="entry name" value="ArfGAP_dom"/>
</dbReference>
<keyword evidence="2" id="KW-0479">Metal-binding</keyword>
<dbReference type="GO" id="GO:0098793">
    <property type="term" value="C:presynapse"/>
    <property type="evidence" value="ECO:0007669"/>
    <property type="project" value="GOC"/>
</dbReference>
<dbReference type="GO" id="GO:0007420">
    <property type="term" value="P:brain development"/>
    <property type="evidence" value="ECO:0007669"/>
    <property type="project" value="InterPro"/>
</dbReference>
<evidence type="ECO:0000256" key="2">
    <source>
        <dbReference type="ARBA" id="ARBA00022723"/>
    </source>
</evidence>
<keyword evidence="1" id="KW-0343">GTPase activation</keyword>
<dbReference type="SUPFAM" id="SSF48403">
    <property type="entry name" value="Ankyrin repeat"/>
    <property type="match status" value="1"/>
</dbReference>
<evidence type="ECO:0000256" key="5">
    <source>
        <dbReference type="ARBA" id="ARBA00022833"/>
    </source>
</evidence>
<dbReference type="InterPro" id="IPR022018">
    <property type="entry name" value="GIT1_C"/>
</dbReference>
<evidence type="ECO:0000256" key="3">
    <source>
        <dbReference type="ARBA" id="ARBA00022737"/>
    </source>
</evidence>
<dbReference type="Ensembl" id="ENSLCAT00010018860.1">
    <property type="protein sequence ID" value="ENSLCAP00010018457.1"/>
    <property type="gene ID" value="ENSLCAG00010008578.1"/>
</dbReference>
<dbReference type="SMART" id="SM00248">
    <property type="entry name" value="ANK"/>
    <property type="match status" value="3"/>
</dbReference>
<evidence type="ECO:0000313" key="12">
    <source>
        <dbReference type="Ensembl" id="ENSLCAP00010018457.1"/>
    </source>
</evidence>
<feature type="domain" description="Arf-GAP" evidence="11">
    <location>
        <begin position="1"/>
        <end position="124"/>
    </location>
</feature>
<evidence type="ECO:0000256" key="7">
    <source>
        <dbReference type="ARBA" id="ARBA00023054"/>
    </source>
</evidence>
<reference evidence="13" key="1">
    <citation type="submission" date="2015-09" db="EMBL/GenBank/DDBJ databases">
        <authorList>
            <person name="Sai Rama Sridatta P."/>
        </authorList>
    </citation>
    <scope>NUCLEOTIDE SEQUENCE [LARGE SCALE GENOMIC DNA]</scope>
</reference>
<dbReference type="FunFam" id="1.25.40.20:FF:000013">
    <property type="entry name" value="ARF GTPase-activating protein GIT1 isoform 1"/>
    <property type="match status" value="1"/>
</dbReference>
<proteinExistence type="predicted"/>
<feature type="repeat" description="ANK" evidence="8">
    <location>
        <begin position="166"/>
        <end position="198"/>
    </location>
</feature>
<keyword evidence="5" id="KW-0862">Zinc</keyword>
<dbReference type="PROSITE" id="PS50297">
    <property type="entry name" value="ANK_REP_REGION"/>
    <property type="match status" value="1"/>
</dbReference>
<dbReference type="GO" id="GO:0032012">
    <property type="term" value="P:regulation of ARF protein signal transduction"/>
    <property type="evidence" value="ECO:0007669"/>
    <property type="project" value="InterPro"/>
</dbReference>
<dbReference type="InterPro" id="IPR002110">
    <property type="entry name" value="Ankyrin_rpt"/>
</dbReference>
<dbReference type="Pfam" id="PF12205">
    <property type="entry name" value="GIT1_C"/>
    <property type="match status" value="1"/>
</dbReference>
<dbReference type="InterPro" id="IPR037278">
    <property type="entry name" value="ARFGAP/RecO"/>
</dbReference>
<dbReference type="InterPro" id="IPR032352">
    <property type="entry name" value="GIT1/2_CC"/>
</dbReference>
<reference evidence="12" key="3">
    <citation type="submission" date="2025-09" db="UniProtKB">
        <authorList>
            <consortium name="Ensembl"/>
        </authorList>
    </citation>
    <scope>IDENTIFICATION</scope>
</reference>
<evidence type="ECO:0000256" key="9">
    <source>
        <dbReference type="PROSITE-ProRule" id="PRU00288"/>
    </source>
</evidence>
<keyword evidence="6 8" id="KW-0040">ANK repeat</keyword>
<dbReference type="GO" id="GO:0008277">
    <property type="term" value="P:regulation of G protein-coupled receptor signaling pathway"/>
    <property type="evidence" value="ECO:0007669"/>
    <property type="project" value="TreeGrafter"/>
</dbReference>
<dbReference type="Gene3D" id="1.20.120.330">
    <property type="entry name" value="Nucleotidyltransferases domain 2"/>
    <property type="match status" value="1"/>
</dbReference>
<dbReference type="PANTHER" id="PTHR46097:SF2">
    <property type="entry name" value="G PROTEIN-COUPLED RECEPTOR KINASE INTERACTING ARFGAP 2 ISOFORM X1"/>
    <property type="match status" value="1"/>
</dbReference>
<dbReference type="Pfam" id="PF01412">
    <property type="entry name" value="ArfGap"/>
    <property type="match status" value="1"/>
</dbReference>
<evidence type="ECO:0000256" key="8">
    <source>
        <dbReference type="PROSITE-ProRule" id="PRU00023"/>
    </source>
</evidence>
<name>A0A4W6D151_LATCA</name>
<accession>A0A4W6D151</accession>
<organism evidence="12 13">
    <name type="scientific">Lates calcarifer</name>
    <name type="common">Barramundi</name>
    <name type="synonym">Holocentrus calcarifer</name>
    <dbReference type="NCBI Taxonomy" id="8187"/>
    <lineage>
        <taxon>Eukaryota</taxon>
        <taxon>Metazoa</taxon>
        <taxon>Chordata</taxon>
        <taxon>Craniata</taxon>
        <taxon>Vertebrata</taxon>
        <taxon>Euteleostomi</taxon>
        <taxon>Actinopterygii</taxon>
        <taxon>Neopterygii</taxon>
        <taxon>Teleostei</taxon>
        <taxon>Neoteleostei</taxon>
        <taxon>Acanthomorphata</taxon>
        <taxon>Carangaria</taxon>
        <taxon>Carangaria incertae sedis</taxon>
        <taxon>Centropomidae</taxon>
        <taxon>Lates</taxon>
    </lineage>
</organism>
<dbReference type="SUPFAM" id="SSF57863">
    <property type="entry name" value="ArfGap/RecO-like zinc finger"/>
    <property type="match status" value="1"/>
</dbReference>
<dbReference type="FunFam" id="1.10.220.150:FF:000003">
    <property type="entry name" value="ARF GTPase-activating protein GIT2 isoform 1"/>
    <property type="match status" value="1"/>
</dbReference>
<evidence type="ECO:0000259" key="11">
    <source>
        <dbReference type="PROSITE" id="PS50115"/>
    </source>
</evidence>
<evidence type="ECO:0000256" key="6">
    <source>
        <dbReference type="ARBA" id="ARBA00023043"/>
    </source>
</evidence>